<dbReference type="InterPro" id="IPR005498">
    <property type="entry name" value="T4SS_VirB10/TraB/TrbI"/>
</dbReference>
<keyword evidence="4 6" id="KW-1133">Transmembrane helix</keyword>
<gene>
    <name evidence="7" type="ORF">C8D86_10244</name>
</gene>
<evidence type="ECO:0000256" key="6">
    <source>
        <dbReference type="SAM" id="Phobius"/>
    </source>
</evidence>
<dbReference type="AlphaFoldDB" id="A0A370GZ91"/>
<keyword evidence="5 6" id="KW-0472">Membrane</keyword>
<sequence>MAFDFSKFNFFNRLNARARVFFLLAGVVAIALLFYVASLFLGGGEEAAGPSRIASAPPGLQSVPGGAITPEYQRAVEEASAQRARQAQITGTSAVPTMISIAQQPQAATSQCVICYEEEANVKNTLDNWVGKGEVTPEVASALQQLADKNASVDEYAAELDRLVREGKLTPEQARQLLEQYKKQHANRLLKQSADTMDSLIKSGQLPIDSANQLLDAQKKKMSPAEYAAMLQEMVRQGKISPAVAQQLLAQYTQQRAKEIVMKSIASLQKMAREGKITPDVEKELIDLENRMVPVDTYTRALQQNVSQGKLTPVVAKAILDEYKSQKAEIGPTGSINQMLQQAEAAAYGEINDLMREGKMSQAVGAQLTALIQKNIPLEQYKGVINQLVQEKKITPEIAKLKIGDYEAVKHLREMSQKLSDLQGNNAPASVYAEELKKAVQAGALTPEQASQLMQEYAAMTATPAAAAAGPTTEEFARLQQRVQQADVVAAPAAAETDFAVAQARAEEEAAQDRQARIQALMTAMTGQAQQLIASWQPPVMAHTEGAGEDGNGKDENGKALERKAAGAAGAAAAAGEAGPATPPLIKAGTILFAVLDTAINSDYPDSPVMATIVDGKYKGAKLLGKIVTTKGVSGQLDRVSLNFTMMNMDDWTTSKTVTAYAIDPDTARTVMASEVDYHYLQRFGAMMATSFLQGYASAITNAGTSTTGIFGTSTTHPELSPSQKLAVALGQMGQTLGEATQNYINRPPTVRVDSGVGLGILFMADVS</sequence>
<evidence type="ECO:0000256" key="5">
    <source>
        <dbReference type="ARBA" id="ARBA00023136"/>
    </source>
</evidence>
<evidence type="ECO:0000256" key="1">
    <source>
        <dbReference type="ARBA" id="ARBA00004167"/>
    </source>
</evidence>
<dbReference type="InterPro" id="IPR049855">
    <property type="entry name" value="DotG/IcmE-like_C"/>
</dbReference>
<feature type="transmembrane region" description="Helical" evidence="6">
    <location>
        <begin position="20"/>
        <end position="41"/>
    </location>
</feature>
<evidence type="ECO:0000256" key="3">
    <source>
        <dbReference type="ARBA" id="ARBA00022692"/>
    </source>
</evidence>
<comment type="caution">
    <text evidence="7">The sequence shown here is derived from an EMBL/GenBank/DDBJ whole genome shotgun (WGS) entry which is preliminary data.</text>
</comment>
<reference evidence="7 8" key="1">
    <citation type="submission" date="2018-07" db="EMBL/GenBank/DDBJ databases">
        <title>Genomic Encyclopedia of Type Strains, Phase IV (KMG-IV): sequencing the most valuable type-strain genomes for metagenomic binning, comparative biology and taxonomic classification.</title>
        <authorList>
            <person name="Goeker M."/>
        </authorList>
    </citation>
    <scope>NUCLEOTIDE SEQUENCE [LARGE SCALE GENOMIC DNA]</scope>
    <source>
        <strain evidence="7 8">DSM 16500</strain>
    </source>
</reference>
<organism evidence="7 8">
    <name type="scientific">Aquicella lusitana</name>
    <dbReference type="NCBI Taxonomy" id="254246"/>
    <lineage>
        <taxon>Bacteria</taxon>
        <taxon>Pseudomonadati</taxon>
        <taxon>Pseudomonadota</taxon>
        <taxon>Gammaproteobacteria</taxon>
        <taxon>Legionellales</taxon>
        <taxon>Coxiellaceae</taxon>
        <taxon>Aquicella</taxon>
    </lineage>
</organism>
<evidence type="ECO:0000256" key="4">
    <source>
        <dbReference type="ARBA" id="ARBA00022989"/>
    </source>
</evidence>
<dbReference type="InterPro" id="IPR042217">
    <property type="entry name" value="T4SS_VirB10/TrbI"/>
</dbReference>
<comment type="similarity">
    <text evidence="2">Belongs to the TrbI/VirB10 family.</text>
</comment>
<dbReference type="Gene3D" id="2.40.128.260">
    <property type="entry name" value="Type IV secretion system, VirB10/TraB/TrbI"/>
    <property type="match status" value="1"/>
</dbReference>
<dbReference type="EMBL" id="QQAX01000002">
    <property type="protein sequence ID" value="RDI48616.1"/>
    <property type="molecule type" value="Genomic_DNA"/>
</dbReference>
<evidence type="ECO:0000256" key="2">
    <source>
        <dbReference type="ARBA" id="ARBA00010265"/>
    </source>
</evidence>
<dbReference type="GO" id="GO:0016020">
    <property type="term" value="C:membrane"/>
    <property type="evidence" value="ECO:0007669"/>
    <property type="project" value="UniProtKB-SubCell"/>
</dbReference>
<name>A0A370GZ91_9COXI</name>
<evidence type="ECO:0000313" key="7">
    <source>
        <dbReference type="EMBL" id="RDI48616.1"/>
    </source>
</evidence>
<comment type="subcellular location">
    <subcellularLocation>
        <location evidence="1">Membrane</location>
        <topology evidence="1">Single-pass membrane protein</topology>
    </subcellularLocation>
</comment>
<proteinExistence type="inferred from homology"/>
<accession>A0A370GZ91</accession>
<keyword evidence="8" id="KW-1185">Reference proteome</keyword>
<keyword evidence="3 6" id="KW-0812">Transmembrane</keyword>
<dbReference type="OrthoDB" id="5620516at2"/>
<dbReference type="CDD" id="cd16431">
    <property type="entry name" value="IcmE"/>
    <property type="match status" value="1"/>
</dbReference>
<protein>
    <submittedName>
        <fullName evidence="7">Type IV secretory pathway VirB10-like protein</fullName>
    </submittedName>
</protein>
<dbReference type="RefSeq" id="WP_114833423.1">
    <property type="nucleotide sequence ID" value="NZ_LR699114.1"/>
</dbReference>
<dbReference type="Proteomes" id="UP000254720">
    <property type="component" value="Unassembled WGS sequence"/>
</dbReference>
<dbReference type="Pfam" id="PF03743">
    <property type="entry name" value="TrbI"/>
    <property type="match status" value="1"/>
</dbReference>
<evidence type="ECO:0000313" key="8">
    <source>
        <dbReference type="Proteomes" id="UP000254720"/>
    </source>
</evidence>